<dbReference type="EMBL" id="JACIBU010000001">
    <property type="protein sequence ID" value="MBB3674765.1"/>
    <property type="molecule type" value="Genomic_DNA"/>
</dbReference>
<evidence type="ECO:0000313" key="2">
    <source>
        <dbReference type="EMBL" id="MBB3674765.1"/>
    </source>
</evidence>
<dbReference type="InterPro" id="IPR050855">
    <property type="entry name" value="NDM-1-like"/>
</dbReference>
<dbReference type="Pfam" id="PF00753">
    <property type="entry name" value="Lactamase_B"/>
    <property type="match status" value="1"/>
</dbReference>
<dbReference type="EC" id="4.-.-.-" evidence="2"/>
<name>A0A839XW05_9ACTN</name>
<dbReference type="SUPFAM" id="SSF56281">
    <property type="entry name" value="Metallo-hydrolase/oxidoreductase"/>
    <property type="match status" value="1"/>
</dbReference>
<dbReference type="PANTHER" id="PTHR42951">
    <property type="entry name" value="METALLO-BETA-LACTAMASE DOMAIN-CONTAINING"/>
    <property type="match status" value="1"/>
</dbReference>
<dbReference type="Gene3D" id="3.60.15.10">
    <property type="entry name" value="Ribonuclease Z/Hydroxyacylglutathione hydrolase-like"/>
    <property type="match status" value="1"/>
</dbReference>
<dbReference type="Proteomes" id="UP000580718">
    <property type="component" value="Unassembled WGS sequence"/>
</dbReference>
<dbReference type="AlphaFoldDB" id="A0A839XW05"/>
<dbReference type="PANTHER" id="PTHR42951:SF4">
    <property type="entry name" value="ACYL-COENZYME A THIOESTERASE MBLAC2"/>
    <property type="match status" value="1"/>
</dbReference>
<evidence type="ECO:0000259" key="1">
    <source>
        <dbReference type="SMART" id="SM00849"/>
    </source>
</evidence>
<reference evidence="2 3" key="1">
    <citation type="submission" date="2020-08" db="EMBL/GenBank/DDBJ databases">
        <title>Sequencing the genomes of 1000 actinobacteria strains.</title>
        <authorList>
            <person name="Klenk H.-P."/>
        </authorList>
    </citation>
    <scope>NUCLEOTIDE SEQUENCE [LARGE SCALE GENOMIC DNA]</scope>
    <source>
        <strain evidence="2 3">DSM 16678</strain>
    </source>
</reference>
<feature type="domain" description="Metallo-beta-lactamase" evidence="1">
    <location>
        <begin position="36"/>
        <end position="218"/>
    </location>
</feature>
<organism evidence="2 3">
    <name type="scientific">Modestobacter versicolor</name>
    <dbReference type="NCBI Taxonomy" id="429133"/>
    <lineage>
        <taxon>Bacteria</taxon>
        <taxon>Bacillati</taxon>
        <taxon>Actinomycetota</taxon>
        <taxon>Actinomycetes</taxon>
        <taxon>Geodermatophilales</taxon>
        <taxon>Geodermatophilaceae</taxon>
        <taxon>Modestobacter</taxon>
    </lineage>
</organism>
<dbReference type="RefSeq" id="WP_258372637.1">
    <property type="nucleotide sequence ID" value="NZ_JACIBU010000001.1"/>
</dbReference>
<dbReference type="SMART" id="SM00849">
    <property type="entry name" value="Lactamase_B"/>
    <property type="match status" value="1"/>
</dbReference>
<gene>
    <name evidence="2" type="ORF">FHX36_000500</name>
</gene>
<accession>A0A839XW05</accession>
<dbReference type="GO" id="GO:0016829">
    <property type="term" value="F:lyase activity"/>
    <property type="evidence" value="ECO:0007669"/>
    <property type="project" value="UniProtKB-KW"/>
</dbReference>
<comment type="caution">
    <text evidence="2">The sequence shown here is derived from an EMBL/GenBank/DDBJ whole genome shotgun (WGS) entry which is preliminary data.</text>
</comment>
<proteinExistence type="predicted"/>
<protein>
    <submittedName>
        <fullName evidence="2">Cyclase</fullName>
        <ecNumber evidence="2">4.-.-.-</ecNumber>
    </submittedName>
</protein>
<evidence type="ECO:0000313" key="3">
    <source>
        <dbReference type="Proteomes" id="UP000580718"/>
    </source>
</evidence>
<sequence length="316" mass="33405">MSAHHAVDRLALGPGRADEVADGVFAFVQPDGSWMINNAGFVVGSTGVSVIDAASTERRTRDLLGAIAQRSPAPVRTLVNTHSHPDHTGGNGLFTGATIVAHEDARREVLALGQVGNGPIWTPIDFGDVPLAPPFLTFTDRVTLWSDDLECQVVHSGGPAHTTNDVVVWIPDRSVLFAGDLLFNGGTPFLLSGSVLGAIDVLEHFVRPLGARTIVPGHGAVTGPEVIDDVLAYLHFVESLAREGLAAGVTPLELARATDLGRFAELSDPERIVGNLHRAYADLSGTPGERGRPIDVMAALREMVAYNDGRPLTCLA</sequence>
<dbReference type="InterPro" id="IPR001279">
    <property type="entry name" value="Metallo-B-lactamas"/>
</dbReference>
<keyword evidence="2" id="KW-0456">Lyase</keyword>
<dbReference type="InterPro" id="IPR036866">
    <property type="entry name" value="RibonucZ/Hydroxyglut_hydro"/>
</dbReference>
<dbReference type="CDD" id="cd16282">
    <property type="entry name" value="metallo-hydrolase-like_MBL-fold"/>
    <property type="match status" value="1"/>
</dbReference>